<keyword evidence="3" id="KW-1185">Reference proteome</keyword>
<protein>
    <submittedName>
        <fullName evidence="2">Uncharacterized protein</fullName>
    </submittedName>
</protein>
<evidence type="ECO:0000313" key="2">
    <source>
        <dbReference type="EMBL" id="KAF0921702.1"/>
    </source>
</evidence>
<feature type="region of interest" description="Disordered" evidence="1">
    <location>
        <begin position="89"/>
        <end position="131"/>
    </location>
</feature>
<dbReference type="AlphaFoldDB" id="A0A6G1EBA3"/>
<proteinExistence type="predicted"/>
<sequence length="131" mass="14157">MATGESGRSRLGSISGDLGGLMSGGDRWERRPRERWLAVAMATSGSSAAVAGGADLPPPASRAEATGRSGRWRARDHWRWSRDGRIRRLLPREDGRDADPTTTTSGKSGSGVPYLSLLAVQRRPRLRPTGY</sequence>
<feature type="compositionally biased region" description="Low complexity" evidence="1">
    <location>
        <begin position="45"/>
        <end position="54"/>
    </location>
</feature>
<comment type="caution">
    <text evidence="2">The sequence shown here is derived from an EMBL/GenBank/DDBJ whole genome shotgun (WGS) entry which is preliminary data.</text>
</comment>
<gene>
    <name evidence="2" type="ORF">E2562_013439</name>
</gene>
<feature type="compositionally biased region" description="Low complexity" evidence="1">
    <location>
        <begin position="101"/>
        <end position="111"/>
    </location>
</feature>
<organism evidence="2 3">
    <name type="scientific">Oryza meyeriana var. granulata</name>
    <dbReference type="NCBI Taxonomy" id="110450"/>
    <lineage>
        <taxon>Eukaryota</taxon>
        <taxon>Viridiplantae</taxon>
        <taxon>Streptophyta</taxon>
        <taxon>Embryophyta</taxon>
        <taxon>Tracheophyta</taxon>
        <taxon>Spermatophyta</taxon>
        <taxon>Magnoliopsida</taxon>
        <taxon>Liliopsida</taxon>
        <taxon>Poales</taxon>
        <taxon>Poaceae</taxon>
        <taxon>BOP clade</taxon>
        <taxon>Oryzoideae</taxon>
        <taxon>Oryzeae</taxon>
        <taxon>Oryzinae</taxon>
        <taxon>Oryza</taxon>
        <taxon>Oryza meyeriana</taxon>
    </lineage>
</organism>
<name>A0A6G1EBA3_9ORYZ</name>
<feature type="compositionally biased region" description="Basic and acidic residues" evidence="1">
    <location>
        <begin position="89"/>
        <end position="99"/>
    </location>
</feature>
<feature type="compositionally biased region" description="Basic residues" evidence="1">
    <location>
        <begin position="122"/>
        <end position="131"/>
    </location>
</feature>
<dbReference type="Proteomes" id="UP000479710">
    <property type="component" value="Unassembled WGS sequence"/>
</dbReference>
<accession>A0A6G1EBA3</accession>
<reference evidence="2 3" key="1">
    <citation type="submission" date="2019-11" db="EMBL/GenBank/DDBJ databases">
        <title>Whole genome sequence of Oryza granulata.</title>
        <authorList>
            <person name="Li W."/>
        </authorList>
    </citation>
    <scope>NUCLEOTIDE SEQUENCE [LARGE SCALE GENOMIC DNA]</scope>
    <source>
        <strain evidence="3">cv. Menghai</strain>
        <tissue evidence="2">Leaf</tissue>
    </source>
</reference>
<evidence type="ECO:0000256" key="1">
    <source>
        <dbReference type="SAM" id="MobiDB-lite"/>
    </source>
</evidence>
<evidence type="ECO:0000313" key="3">
    <source>
        <dbReference type="Proteomes" id="UP000479710"/>
    </source>
</evidence>
<feature type="region of interest" description="Disordered" evidence="1">
    <location>
        <begin position="1"/>
        <end position="27"/>
    </location>
</feature>
<feature type="compositionally biased region" description="Low complexity" evidence="1">
    <location>
        <begin position="1"/>
        <end position="16"/>
    </location>
</feature>
<dbReference type="EMBL" id="SPHZ02000004">
    <property type="protein sequence ID" value="KAF0921702.1"/>
    <property type="molecule type" value="Genomic_DNA"/>
</dbReference>
<feature type="region of interest" description="Disordered" evidence="1">
    <location>
        <begin position="45"/>
        <end position="72"/>
    </location>
</feature>